<dbReference type="PANTHER" id="PTHR37422">
    <property type="entry name" value="TEICHURONIC ACID BIOSYNTHESIS PROTEIN TUAE"/>
    <property type="match status" value="1"/>
</dbReference>
<comment type="subcellular location">
    <subcellularLocation>
        <location evidence="1">Membrane</location>
        <topology evidence="1">Multi-pass membrane protein</topology>
    </subcellularLocation>
</comment>
<feature type="transmembrane region" description="Helical" evidence="5">
    <location>
        <begin position="316"/>
        <end position="347"/>
    </location>
</feature>
<feature type="signal peptide" evidence="6">
    <location>
        <begin position="1"/>
        <end position="23"/>
    </location>
</feature>
<gene>
    <name evidence="8" type="ORF">H9950_01705</name>
</gene>
<dbReference type="Proteomes" id="UP000823862">
    <property type="component" value="Unassembled WGS sequence"/>
</dbReference>
<reference evidence="8" key="1">
    <citation type="journal article" date="2021" name="PeerJ">
        <title>Extensive microbial diversity within the chicken gut microbiome revealed by metagenomics and culture.</title>
        <authorList>
            <person name="Gilroy R."/>
            <person name="Ravi A."/>
            <person name="Getino M."/>
            <person name="Pursley I."/>
            <person name="Horton D.L."/>
            <person name="Alikhan N.F."/>
            <person name="Baker D."/>
            <person name="Gharbi K."/>
            <person name="Hall N."/>
            <person name="Watson M."/>
            <person name="Adriaenssens E.M."/>
            <person name="Foster-Nyarko E."/>
            <person name="Jarju S."/>
            <person name="Secka A."/>
            <person name="Antonio M."/>
            <person name="Oren A."/>
            <person name="Chaudhuri R.R."/>
            <person name="La Ragione R."/>
            <person name="Hildebrand F."/>
            <person name="Pallen M.J."/>
        </authorList>
    </citation>
    <scope>NUCLEOTIDE SEQUENCE</scope>
    <source>
        <strain evidence="8">ChiHjej12B11-9795</strain>
    </source>
</reference>
<feature type="transmembrane region" description="Helical" evidence="5">
    <location>
        <begin position="110"/>
        <end position="127"/>
    </location>
</feature>
<dbReference type="SUPFAM" id="SSF48452">
    <property type="entry name" value="TPR-like"/>
    <property type="match status" value="1"/>
</dbReference>
<evidence type="ECO:0000256" key="1">
    <source>
        <dbReference type="ARBA" id="ARBA00004141"/>
    </source>
</evidence>
<feature type="transmembrane region" description="Helical" evidence="5">
    <location>
        <begin position="353"/>
        <end position="371"/>
    </location>
</feature>
<evidence type="ECO:0000256" key="3">
    <source>
        <dbReference type="ARBA" id="ARBA00022989"/>
    </source>
</evidence>
<evidence type="ECO:0000313" key="8">
    <source>
        <dbReference type="EMBL" id="HJA84911.1"/>
    </source>
</evidence>
<dbReference type="GO" id="GO:0016020">
    <property type="term" value="C:membrane"/>
    <property type="evidence" value="ECO:0007669"/>
    <property type="project" value="UniProtKB-SubCell"/>
</dbReference>
<feature type="domain" description="O-antigen ligase-related" evidence="7">
    <location>
        <begin position="141"/>
        <end position="294"/>
    </location>
</feature>
<keyword evidence="6" id="KW-0732">Signal</keyword>
<accession>A0A9D2HV32</accession>
<feature type="transmembrane region" description="Helical" evidence="5">
    <location>
        <begin position="158"/>
        <end position="178"/>
    </location>
</feature>
<keyword evidence="3 5" id="KW-1133">Transmembrane helix</keyword>
<dbReference type="PANTHER" id="PTHR37422:SF13">
    <property type="entry name" value="LIPOPOLYSACCHARIDE BIOSYNTHESIS PROTEIN PA4999-RELATED"/>
    <property type="match status" value="1"/>
</dbReference>
<feature type="transmembrane region" description="Helical" evidence="5">
    <location>
        <begin position="70"/>
        <end position="90"/>
    </location>
</feature>
<evidence type="ECO:0000259" key="7">
    <source>
        <dbReference type="Pfam" id="PF04932"/>
    </source>
</evidence>
<feature type="chain" id="PRO_5038931946" evidence="6">
    <location>
        <begin position="24"/>
        <end position="530"/>
    </location>
</feature>
<evidence type="ECO:0000256" key="6">
    <source>
        <dbReference type="SAM" id="SignalP"/>
    </source>
</evidence>
<dbReference type="EMBL" id="DWZI01000008">
    <property type="protein sequence ID" value="HJA84911.1"/>
    <property type="molecule type" value="Genomic_DNA"/>
</dbReference>
<proteinExistence type="predicted"/>
<feature type="transmembrane region" description="Helical" evidence="5">
    <location>
        <begin position="39"/>
        <end position="58"/>
    </location>
</feature>
<evidence type="ECO:0000313" key="9">
    <source>
        <dbReference type="Proteomes" id="UP000823862"/>
    </source>
</evidence>
<dbReference type="Pfam" id="PF04932">
    <property type="entry name" value="Wzy_C"/>
    <property type="match status" value="1"/>
</dbReference>
<name>A0A9D2HV32_9BACE</name>
<dbReference type="InterPro" id="IPR007016">
    <property type="entry name" value="O-antigen_ligase-rel_domated"/>
</dbReference>
<feature type="transmembrane region" description="Helical" evidence="5">
    <location>
        <begin position="134"/>
        <end position="152"/>
    </location>
</feature>
<reference evidence="8" key="2">
    <citation type="submission" date="2021-04" db="EMBL/GenBank/DDBJ databases">
        <authorList>
            <person name="Gilroy R."/>
        </authorList>
    </citation>
    <scope>NUCLEOTIDE SEQUENCE</scope>
    <source>
        <strain evidence="8">ChiHjej12B11-9795</strain>
    </source>
</reference>
<evidence type="ECO:0000256" key="4">
    <source>
        <dbReference type="ARBA" id="ARBA00023136"/>
    </source>
</evidence>
<organism evidence="8 9">
    <name type="scientific">Candidatus Bacteroides avicola</name>
    <dbReference type="NCBI Taxonomy" id="2838468"/>
    <lineage>
        <taxon>Bacteria</taxon>
        <taxon>Pseudomonadati</taxon>
        <taxon>Bacteroidota</taxon>
        <taxon>Bacteroidia</taxon>
        <taxon>Bacteroidales</taxon>
        <taxon>Bacteroidaceae</taxon>
        <taxon>Bacteroides</taxon>
    </lineage>
</organism>
<evidence type="ECO:0000256" key="2">
    <source>
        <dbReference type="ARBA" id="ARBA00022692"/>
    </source>
</evidence>
<dbReference type="InterPro" id="IPR051533">
    <property type="entry name" value="WaaL-like"/>
</dbReference>
<evidence type="ECO:0000256" key="5">
    <source>
        <dbReference type="SAM" id="Phobius"/>
    </source>
</evidence>
<comment type="caution">
    <text evidence="8">The sequence shown here is derived from an EMBL/GenBank/DDBJ whole genome shotgun (WGS) entry which is preliminary data.</text>
</comment>
<keyword evidence="2 5" id="KW-0812">Transmembrane</keyword>
<keyword evidence="8" id="KW-0436">Ligase</keyword>
<dbReference type="InterPro" id="IPR011990">
    <property type="entry name" value="TPR-like_helical_dom_sf"/>
</dbReference>
<sequence length="530" mass="58240">MKKWIVIAIGGLATALLLSLVCASDNHLPAGETVGQWWWFDRSALCAAMCIVVGTVLFRKTACPDFSAAVSWSLIGWAVVQAVMGLRQLYGFSASGHALYALTGSFFNPGPYSGYLGMVLPICLHEYLRLKAPVRYVAGGAALLMLCVLPAAMSRSAWVAAGVSCLWVYGCHAGWGQRLQQAWQTKRNKVLAVAGISICVVCLAGAGLFWLKPDSARGRLFMWRMTGRAICEKPWTGHGTGNFAAAYGKAQETYFAAGDYEAWEERVAGSPEYAFNEYLQAAVEYGIPTTLLLLAGVTVCWQAGRKKKRYGCCGALLSLGIFAFSSYPLQLPVFVVTGCCLLAASVTGNSRKGWIAVAVLAGGIGIGQFAADREAVKACKEWMNARLLYQNGAYDSAEKAYRQLYPVLKDRAAFLFEYGHGLHRQEKYSESNRILEEAALHSCDPMIWNIMGKNYQALGDGTRAETCFLHAVHLLPGRIYPYYLLAKLYASATYRNPEKLKEMKHIVLTKEPKVNSTAIRQMREEVNRLE</sequence>
<dbReference type="Gene3D" id="1.25.40.10">
    <property type="entry name" value="Tetratricopeptide repeat domain"/>
    <property type="match status" value="1"/>
</dbReference>
<dbReference type="GO" id="GO:0016874">
    <property type="term" value="F:ligase activity"/>
    <property type="evidence" value="ECO:0007669"/>
    <property type="project" value="UniProtKB-KW"/>
</dbReference>
<feature type="transmembrane region" description="Helical" evidence="5">
    <location>
        <begin position="190"/>
        <end position="211"/>
    </location>
</feature>
<protein>
    <submittedName>
        <fullName evidence="8">O-antigen ligase family protein</fullName>
    </submittedName>
</protein>
<dbReference type="AlphaFoldDB" id="A0A9D2HV32"/>
<feature type="transmembrane region" description="Helical" evidence="5">
    <location>
        <begin position="285"/>
        <end position="304"/>
    </location>
</feature>
<keyword evidence="4 5" id="KW-0472">Membrane</keyword>